<feature type="transmembrane region" description="Helical" evidence="1">
    <location>
        <begin position="21"/>
        <end position="41"/>
    </location>
</feature>
<gene>
    <name evidence="2" type="ORF">HNO88_001454</name>
</gene>
<comment type="caution">
    <text evidence="2">The sequence shown here is derived from an EMBL/GenBank/DDBJ whole genome shotgun (WGS) entry which is preliminary data.</text>
</comment>
<name>A0A7W7NWG5_9SPHN</name>
<protein>
    <submittedName>
        <fullName evidence="2">Signal transduction histidine kinase</fullName>
    </submittedName>
</protein>
<feature type="transmembrane region" description="Helical" evidence="1">
    <location>
        <begin position="307"/>
        <end position="326"/>
    </location>
</feature>
<feature type="transmembrane region" description="Helical" evidence="1">
    <location>
        <begin position="121"/>
        <end position="140"/>
    </location>
</feature>
<evidence type="ECO:0000256" key="1">
    <source>
        <dbReference type="SAM" id="Phobius"/>
    </source>
</evidence>
<keyword evidence="2" id="KW-0418">Kinase</keyword>
<feature type="transmembrane region" description="Helical" evidence="1">
    <location>
        <begin position="168"/>
        <end position="195"/>
    </location>
</feature>
<keyword evidence="3" id="KW-1185">Reference proteome</keyword>
<feature type="transmembrane region" description="Helical" evidence="1">
    <location>
        <begin position="97"/>
        <end position="115"/>
    </location>
</feature>
<dbReference type="AlphaFoldDB" id="A0A7W7NWG5"/>
<feature type="transmembrane region" description="Helical" evidence="1">
    <location>
        <begin position="332"/>
        <end position="351"/>
    </location>
</feature>
<sequence>MNRAAWPSARGRTKTVPYRSYAVACVLALIVLAAAGLMQSSRDLWQDESTLLANLGLPLPAYFGTLPFYDQAAPPFALLTLDAAYLLTDGSVQGMRLVLLALNLALLVGLAHAAIRRGDRQALLAIAMMAVTPLAIRYCVELKQYGFEMQASLLFLLALRWMPERPAAVMLLAAVLSFFSFSIMLVVGVAVLDAALLRHRGATRWRWLCLLAAYTLAWLACYLLLFRPATALQTANYPAAYQRLALAEYLRHPALLMAQFEVIGRAQAAVALICALIAAAALVLLARRETNRHDLSPTALIWQPLRLLAGLIAIVALLWLARLYPVSTNKQFLFTMPIGALLVANLFVLAADRVRLRAAVPLALAAALMPSAAIALAREWREETDIQDTRGLYAFLKTQPDALILPDILFEPTLRYYAVRDPHPPRRIGALLQPGSAPMESPQEVARALAAGTPSIRQHVWQPLDTARGYPAYADWVVRHARQAGPALIAATYLGDERERIYADAARRQGCGIKVAYRSREVVALHLDCATPRP</sequence>
<dbReference type="Proteomes" id="UP000555448">
    <property type="component" value="Unassembled WGS sequence"/>
</dbReference>
<organism evidence="2 3">
    <name type="scientific">Novosphingobium chloroacetimidivorans</name>
    <dbReference type="NCBI Taxonomy" id="1428314"/>
    <lineage>
        <taxon>Bacteria</taxon>
        <taxon>Pseudomonadati</taxon>
        <taxon>Pseudomonadota</taxon>
        <taxon>Alphaproteobacteria</taxon>
        <taxon>Sphingomonadales</taxon>
        <taxon>Sphingomonadaceae</taxon>
        <taxon>Novosphingobium</taxon>
    </lineage>
</organism>
<evidence type="ECO:0000313" key="2">
    <source>
        <dbReference type="EMBL" id="MBB4858140.1"/>
    </source>
</evidence>
<dbReference type="RefSeq" id="WP_184243502.1">
    <property type="nucleotide sequence ID" value="NZ_JACHLR010000004.1"/>
</dbReference>
<reference evidence="2 3" key="1">
    <citation type="submission" date="2020-08" db="EMBL/GenBank/DDBJ databases">
        <title>Functional genomics of gut bacteria from endangered species of beetles.</title>
        <authorList>
            <person name="Carlos-Shanley C."/>
        </authorList>
    </citation>
    <scope>NUCLEOTIDE SEQUENCE [LARGE SCALE GENOMIC DNA]</scope>
    <source>
        <strain evidence="2 3">S00245</strain>
    </source>
</reference>
<feature type="transmembrane region" description="Helical" evidence="1">
    <location>
        <begin position="207"/>
        <end position="226"/>
    </location>
</feature>
<keyword evidence="1" id="KW-0472">Membrane</keyword>
<keyword evidence="1" id="KW-0812">Transmembrane</keyword>
<keyword evidence="1" id="KW-1133">Transmembrane helix</keyword>
<proteinExistence type="predicted"/>
<evidence type="ECO:0000313" key="3">
    <source>
        <dbReference type="Proteomes" id="UP000555448"/>
    </source>
</evidence>
<feature type="transmembrane region" description="Helical" evidence="1">
    <location>
        <begin position="266"/>
        <end position="286"/>
    </location>
</feature>
<dbReference type="EMBL" id="JACHLR010000004">
    <property type="protein sequence ID" value="MBB4858140.1"/>
    <property type="molecule type" value="Genomic_DNA"/>
</dbReference>
<accession>A0A7W7NWG5</accession>
<keyword evidence="2" id="KW-0808">Transferase</keyword>
<dbReference type="GO" id="GO:0016301">
    <property type="term" value="F:kinase activity"/>
    <property type="evidence" value="ECO:0007669"/>
    <property type="project" value="UniProtKB-KW"/>
</dbReference>
<feature type="transmembrane region" description="Helical" evidence="1">
    <location>
        <begin position="358"/>
        <end position="377"/>
    </location>
</feature>